<sequence length="150" mass="16500">MAPLFQKDQPDDWFLPKDVRTQLAETFKNLDGDVVLETFTQTGVNDEFADYTLKFCADLARLSDRISTRNFAIPSDRAKKLGVTAAPTLCLNPDDCHIRFLGAPVGEEGKSLITAILLLSLGKSALSELSVQLLDGLKEERLAQVFVSPT</sequence>
<dbReference type="PANTHER" id="PTHR37170">
    <property type="entry name" value="GLUTAREDOXIN-RELATED"/>
    <property type="match status" value="1"/>
</dbReference>
<keyword evidence="2" id="KW-1185">Reference proteome</keyword>
<dbReference type="PANTHER" id="PTHR37170:SF1">
    <property type="entry name" value="GLUTAREDOXIN-LIKE PROTEIN"/>
    <property type="match status" value="1"/>
</dbReference>
<dbReference type="Proteomes" id="UP001061361">
    <property type="component" value="Chromosome"/>
</dbReference>
<evidence type="ECO:0000313" key="1">
    <source>
        <dbReference type="EMBL" id="BDQ33621.1"/>
    </source>
</evidence>
<reference evidence="1" key="1">
    <citation type="submission" date="2022-08" db="EMBL/GenBank/DDBJ databases">
        <title>Genome Sequence of the sulphate-reducing bacterium, Pseudodesulfovibrio portus JCM14722.</title>
        <authorList>
            <person name="Kondo R."/>
            <person name="Kataoka T."/>
        </authorList>
    </citation>
    <scope>NUCLEOTIDE SEQUENCE</scope>
    <source>
        <strain evidence="1">JCM 14722</strain>
    </source>
</reference>
<name>A0ABM8AQC9_9BACT</name>
<dbReference type="Gene3D" id="3.40.30.80">
    <property type="match status" value="1"/>
</dbReference>
<protein>
    <submittedName>
        <fullName evidence="1">Uncharacterized protein</fullName>
    </submittedName>
</protein>
<gene>
    <name evidence="1" type="ORF">JCM14722_11630</name>
</gene>
<proteinExistence type="predicted"/>
<dbReference type="SUPFAM" id="SSF52833">
    <property type="entry name" value="Thioredoxin-like"/>
    <property type="match status" value="1"/>
</dbReference>
<dbReference type="EMBL" id="AP026708">
    <property type="protein sequence ID" value="BDQ33621.1"/>
    <property type="molecule type" value="Genomic_DNA"/>
</dbReference>
<dbReference type="InterPro" id="IPR036249">
    <property type="entry name" value="Thioredoxin-like_sf"/>
</dbReference>
<accession>A0ABM8AQC9</accession>
<evidence type="ECO:0000313" key="2">
    <source>
        <dbReference type="Proteomes" id="UP001061361"/>
    </source>
</evidence>
<organism evidence="1 2">
    <name type="scientific">Pseudodesulfovibrio portus</name>
    <dbReference type="NCBI Taxonomy" id="231439"/>
    <lineage>
        <taxon>Bacteria</taxon>
        <taxon>Pseudomonadati</taxon>
        <taxon>Thermodesulfobacteriota</taxon>
        <taxon>Desulfovibrionia</taxon>
        <taxon>Desulfovibrionales</taxon>
        <taxon>Desulfovibrionaceae</taxon>
    </lineage>
</organism>
<dbReference type="RefSeq" id="WP_323373370.1">
    <property type="nucleotide sequence ID" value="NZ_AP026708.1"/>
</dbReference>